<dbReference type="AlphaFoldDB" id="A0A212UHU4"/>
<gene>
    <name evidence="1" type="ORF">SAMN06265337_4342</name>
</gene>
<sequence>MSANAQRTLGLTMGELSALYKKSPSMVDWQREKNDSGNTVIKFIDSRDNTMIMSLFKPIPGSNEELVTATIVLGPKEPFFDIFTATCRRLYTMRNVGEWVDTENNVLISVNSDGDVAAMSFTLLSK</sequence>
<organism evidence="1 2">
    <name type="scientific">Hymenobacter gelipurpurascens</name>
    <dbReference type="NCBI Taxonomy" id="89968"/>
    <lineage>
        <taxon>Bacteria</taxon>
        <taxon>Pseudomonadati</taxon>
        <taxon>Bacteroidota</taxon>
        <taxon>Cytophagia</taxon>
        <taxon>Cytophagales</taxon>
        <taxon>Hymenobacteraceae</taxon>
        <taxon>Hymenobacter</taxon>
    </lineage>
</organism>
<dbReference type="EMBL" id="FYEW01000007">
    <property type="protein sequence ID" value="SNC77733.1"/>
    <property type="molecule type" value="Genomic_DNA"/>
</dbReference>
<accession>A0A212UHU4</accession>
<proteinExistence type="predicted"/>
<protein>
    <submittedName>
        <fullName evidence="1">Uncharacterized protein</fullName>
    </submittedName>
</protein>
<keyword evidence="2" id="KW-1185">Reference proteome</keyword>
<reference evidence="2" key="1">
    <citation type="submission" date="2017-06" db="EMBL/GenBank/DDBJ databases">
        <authorList>
            <person name="Varghese N."/>
            <person name="Submissions S."/>
        </authorList>
    </citation>
    <scope>NUCLEOTIDE SEQUENCE [LARGE SCALE GENOMIC DNA]</scope>
    <source>
        <strain evidence="2">DSM 11116</strain>
    </source>
</reference>
<evidence type="ECO:0000313" key="2">
    <source>
        <dbReference type="Proteomes" id="UP000198131"/>
    </source>
</evidence>
<evidence type="ECO:0000313" key="1">
    <source>
        <dbReference type="EMBL" id="SNC77733.1"/>
    </source>
</evidence>
<dbReference type="Proteomes" id="UP000198131">
    <property type="component" value="Unassembled WGS sequence"/>
</dbReference>
<name>A0A212UHU4_9BACT</name>